<organism evidence="6">
    <name type="scientific">Echinostoma caproni</name>
    <dbReference type="NCBI Taxonomy" id="27848"/>
    <lineage>
        <taxon>Eukaryota</taxon>
        <taxon>Metazoa</taxon>
        <taxon>Spiralia</taxon>
        <taxon>Lophotrochozoa</taxon>
        <taxon>Platyhelminthes</taxon>
        <taxon>Trematoda</taxon>
        <taxon>Digenea</taxon>
        <taxon>Plagiorchiida</taxon>
        <taxon>Echinostomata</taxon>
        <taxon>Echinostomatoidea</taxon>
        <taxon>Echinostomatidae</taxon>
        <taxon>Echinostoma</taxon>
    </lineage>
</organism>
<dbReference type="PANTHER" id="PTHR11918">
    <property type="entry name" value="RADICAL SAM PROTEINS"/>
    <property type="match status" value="1"/>
</dbReference>
<dbReference type="InterPro" id="IPR038135">
    <property type="entry name" value="Methylthiotransferase_N_sf"/>
</dbReference>
<proteinExistence type="predicted"/>
<dbReference type="GO" id="GO:0051539">
    <property type="term" value="F:4 iron, 4 sulfur cluster binding"/>
    <property type="evidence" value="ECO:0007669"/>
    <property type="project" value="UniProtKB-KW"/>
</dbReference>
<dbReference type="GO" id="GO:0046872">
    <property type="term" value="F:metal ion binding"/>
    <property type="evidence" value="ECO:0007669"/>
    <property type="project" value="UniProtKB-KW"/>
</dbReference>
<dbReference type="AlphaFoldDB" id="A0A182ZZN4"/>
<dbReference type="Gene3D" id="3.40.50.12160">
    <property type="entry name" value="Methylthiotransferase, N-terminal domain"/>
    <property type="match status" value="1"/>
</dbReference>
<dbReference type="GO" id="GO:0035598">
    <property type="term" value="F:tRNA (N(6)-L-threonylcarbamoyladenosine(37)-C(2))-methylthiotransferase activity"/>
    <property type="evidence" value="ECO:0007669"/>
    <property type="project" value="TreeGrafter"/>
</dbReference>
<dbReference type="GO" id="GO:0005783">
    <property type="term" value="C:endoplasmic reticulum"/>
    <property type="evidence" value="ECO:0007669"/>
    <property type="project" value="TreeGrafter"/>
</dbReference>
<feature type="domain" description="MTTase N-terminal" evidence="3">
    <location>
        <begin position="74"/>
        <end position="172"/>
    </location>
</feature>
<evidence type="ECO:0000259" key="3">
    <source>
        <dbReference type="PROSITE" id="PS51449"/>
    </source>
</evidence>
<keyword evidence="5" id="KW-1185">Reference proteome</keyword>
<protein>
    <submittedName>
        <fullName evidence="6">MTTase N-terminal domain-containing protein</fullName>
    </submittedName>
</protein>
<dbReference type="Pfam" id="PF00919">
    <property type="entry name" value="UPF0004"/>
    <property type="match status" value="1"/>
</dbReference>
<sequence>MAGLLAKYGYRVTLGGSSDTPIVPLSAELTDNHATLSVDPPQCDCGADGSVACCQTVSTGDSTVCGGGDEGEDEKEGHGECGSCARSDPRSKRDEQAKAAADLWVLNSCTVKGPAEDHFRNAVTAGIQLGKRIVVAGCVPQSRPGANYLKGVSIIGVQQIDRIVEVVEETLQGTQFCLNCFGCPVVCCCCCCLFTRLPQICYSAHN</sequence>
<evidence type="ECO:0000313" key="5">
    <source>
        <dbReference type="Proteomes" id="UP000272942"/>
    </source>
</evidence>
<accession>A0A182ZZN4</accession>
<gene>
    <name evidence="4" type="ORF">ECPE_LOCUS170</name>
</gene>
<reference evidence="4 5" key="2">
    <citation type="submission" date="2018-11" db="EMBL/GenBank/DDBJ databases">
        <authorList>
            <consortium name="Pathogen Informatics"/>
        </authorList>
    </citation>
    <scope>NUCLEOTIDE SEQUENCE [LARGE SCALE GENOMIC DNA]</scope>
    <source>
        <strain evidence="4 5">Egypt</strain>
    </source>
</reference>
<reference evidence="6" key="1">
    <citation type="submission" date="2016-06" db="UniProtKB">
        <authorList>
            <consortium name="WormBaseParasite"/>
        </authorList>
    </citation>
    <scope>IDENTIFICATION</scope>
</reference>
<feature type="region of interest" description="Disordered" evidence="2">
    <location>
        <begin position="64"/>
        <end position="92"/>
    </location>
</feature>
<evidence type="ECO:0000256" key="2">
    <source>
        <dbReference type="SAM" id="MobiDB-lite"/>
    </source>
</evidence>
<dbReference type="EMBL" id="UZAN01000535">
    <property type="protein sequence ID" value="VDP19738.1"/>
    <property type="molecule type" value="Genomic_DNA"/>
</dbReference>
<dbReference type="OrthoDB" id="1730074at2759"/>
<dbReference type="WBParaSite" id="ECPE_0000016801-mRNA-1">
    <property type="protein sequence ID" value="ECPE_0000016801-mRNA-1"/>
    <property type="gene ID" value="ECPE_0000016801"/>
</dbReference>
<dbReference type="InterPro" id="IPR013848">
    <property type="entry name" value="Methylthiotransferase_N"/>
</dbReference>
<keyword evidence="1" id="KW-0808">Transferase</keyword>
<dbReference type="PROSITE" id="PS51449">
    <property type="entry name" value="MTTASE_N"/>
    <property type="match status" value="1"/>
</dbReference>
<name>A0A182ZZN4_9TREM</name>
<dbReference type="PANTHER" id="PTHR11918:SF45">
    <property type="entry name" value="THREONYLCARBAMOYLADENOSINE TRNA METHYLTHIOTRANSFERASE"/>
    <property type="match status" value="1"/>
</dbReference>
<dbReference type="Proteomes" id="UP000272942">
    <property type="component" value="Unassembled WGS sequence"/>
</dbReference>
<evidence type="ECO:0000313" key="6">
    <source>
        <dbReference type="WBParaSite" id="ECPE_0000016801-mRNA-1"/>
    </source>
</evidence>
<evidence type="ECO:0000313" key="4">
    <source>
        <dbReference type="EMBL" id="VDP19738.1"/>
    </source>
</evidence>
<evidence type="ECO:0000256" key="1">
    <source>
        <dbReference type="ARBA" id="ARBA00022679"/>
    </source>
</evidence>